<dbReference type="Proteomes" id="UP000269499">
    <property type="component" value="Unassembled WGS sequence"/>
</dbReference>
<dbReference type="CDD" id="cd11567">
    <property type="entry name" value="YciH_like"/>
    <property type="match status" value="1"/>
</dbReference>
<evidence type="ECO:0000256" key="5">
    <source>
        <dbReference type="PIRNR" id="PIRNR037511"/>
    </source>
</evidence>
<dbReference type="InterPro" id="IPR050318">
    <property type="entry name" value="DENR/SUI1_TIF"/>
</dbReference>
<organism evidence="7 9">
    <name type="scientific">Thermoproteota archaeon</name>
    <dbReference type="NCBI Taxonomy" id="2056631"/>
    <lineage>
        <taxon>Archaea</taxon>
        <taxon>Thermoproteota</taxon>
    </lineage>
</organism>
<dbReference type="AlphaFoldDB" id="A0A497EW78"/>
<dbReference type="HAMAP" id="MF_00604">
    <property type="entry name" value="SUI1"/>
    <property type="match status" value="1"/>
</dbReference>
<dbReference type="EMBL" id="QMQZ01000060">
    <property type="protein sequence ID" value="RLE51359.1"/>
    <property type="molecule type" value="Genomic_DNA"/>
</dbReference>
<evidence type="ECO:0000256" key="3">
    <source>
        <dbReference type="ARBA" id="ARBA00022917"/>
    </source>
</evidence>
<evidence type="ECO:0000256" key="4">
    <source>
        <dbReference type="HAMAP-Rule" id="MF_00604"/>
    </source>
</evidence>
<dbReference type="InterPro" id="IPR036877">
    <property type="entry name" value="SUI1_dom_sf"/>
</dbReference>
<proteinExistence type="inferred from homology"/>
<feature type="domain" description="SUI1" evidence="6">
    <location>
        <begin position="29"/>
        <end position="95"/>
    </location>
</feature>
<accession>A0A497EW78</accession>
<evidence type="ECO:0000313" key="7">
    <source>
        <dbReference type="EMBL" id="RLE51359.1"/>
    </source>
</evidence>
<dbReference type="GO" id="GO:0006417">
    <property type="term" value="P:regulation of translation"/>
    <property type="evidence" value="ECO:0007669"/>
    <property type="project" value="UniProtKB-UniRule"/>
</dbReference>
<dbReference type="PANTHER" id="PTHR12789">
    <property type="entry name" value="DENSITY-REGULATED PROTEIN HOMOLOG"/>
    <property type="match status" value="1"/>
</dbReference>
<dbReference type="Proteomes" id="UP000268446">
    <property type="component" value="Unassembled WGS sequence"/>
</dbReference>
<dbReference type="PIRSF" id="PIRSF037511">
    <property type="entry name" value="Transl_init_SUI1_pro"/>
    <property type="match status" value="1"/>
</dbReference>
<dbReference type="Gene3D" id="3.30.780.10">
    <property type="entry name" value="SUI1-like domain"/>
    <property type="match status" value="1"/>
</dbReference>
<name>A0A497EW78_9CREN</name>
<dbReference type="GO" id="GO:0002188">
    <property type="term" value="P:translation reinitiation"/>
    <property type="evidence" value="ECO:0007669"/>
    <property type="project" value="UniProtKB-UniRule"/>
</dbReference>
<sequence>MPTSDICPICGLPKDLCVCQSIAREQQRIKVKVEKRKWGREVTIIDGIMDKDVDLYEIAAVLKSKLACGGTAKNGRIELQGNHKARVKELLVELGFPAENIDVE</sequence>
<dbReference type="PANTHER" id="PTHR12789:SF0">
    <property type="entry name" value="DENSITY-REGULATED PROTEIN"/>
    <property type="match status" value="1"/>
</dbReference>
<dbReference type="PROSITE" id="PS50296">
    <property type="entry name" value="SUI1"/>
    <property type="match status" value="1"/>
</dbReference>
<dbReference type="InterPro" id="IPR005872">
    <property type="entry name" value="SUI1_arc_bac"/>
</dbReference>
<evidence type="ECO:0000313" key="8">
    <source>
        <dbReference type="EMBL" id="RLE54570.1"/>
    </source>
</evidence>
<dbReference type="GO" id="GO:0001731">
    <property type="term" value="P:formation of translation preinitiation complex"/>
    <property type="evidence" value="ECO:0007669"/>
    <property type="project" value="UniProtKB-UniRule"/>
</dbReference>
<dbReference type="EMBL" id="QMRA01000022">
    <property type="protein sequence ID" value="RLE54570.1"/>
    <property type="molecule type" value="Genomic_DNA"/>
</dbReference>
<keyword evidence="3 4" id="KW-0648">Protein biosynthesis</keyword>
<reference evidence="9 10" key="1">
    <citation type="submission" date="2018-06" db="EMBL/GenBank/DDBJ databases">
        <title>Extensive metabolic versatility and redundancy in microbially diverse, dynamic hydrothermal sediments.</title>
        <authorList>
            <person name="Dombrowski N."/>
            <person name="Teske A."/>
            <person name="Baker B.J."/>
        </authorList>
    </citation>
    <scope>NUCLEOTIDE SEQUENCE [LARGE SCALE GENOMIC DNA]</scope>
    <source>
        <strain evidence="8">B20_G2</strain>
        <strain evidence="7">B29_G17</strain>
    </source>
</reference>
<dbReference type="NCBIfam" id="NF002096">
    <property type="entry name" value="PRK00939.1"/>
    <property type="match status" value="1"/>
</dbReference>
<dbReference type="Pfam" id="PF01253">
    <property type="entry name" value="SUI1"/>
    <property type="match status" value="1"/>
</dbReference>
<keyword evidence="2 4" id="KW-0810">Translation regulation</keyword>
<dbReference type="GO" id="GO:0003729">
    <property type="term" value="F:mRNA binding"/>
    <property type="evidence" value="ECO:0007669"/>
    <property type="project" value="TreeGrafter"/>
</dbReference>
<evidence type="ECO:0000259" key="6">
    <source>
        <dbReference type="PROSITE" id="PS50296"/>
    </source>
</evidence>
<protein>
    <recommendedName>
        <fullName evidence="4 5">Protein translation factor SUI1 homolog</fullName>
    </recommendedName>
</protein>
<dbReference type="InterPro" id="IPR001950">
    <property type="entry name" value="SUI1"/>
</dbReference>
<comment type="similarity">
    <text evidence="1 4 5">Belongs to the SUI1 family.</text>
</comment>
<evidence type="ECO:0000313" key="9">
    <source>
        <dbReference type="Proteomes" id="UP000268446"/>
    </source>
</evidence>
<comment type="caution">
    <text evidence="7">The sequence shown here is derived from an EMBL/GenBank/DDBJ whole genome shotgun (WGS) entry which is preliminary data.</text>
</comment>
<evidence type="ECO:0000256" key="1">
    <source>
        <dbReference type="ARBA" id="ARBA00005422"/>
    </source>
</evidence>
<dbReference type="InterPro" id="IPR022851">
    <property type="entry name" value="SUI1_arc"/>
</dbReference>
<gene>
    <name evidence="7" type="ORF">DRJ20_02255</name>
    <name evidence="8" type="ORF">DRJ26_01805</name>
</gene>
<evidence type="ECO:0000256" key="2">
    <source>
        <dbReference type="ARBA" id="ARBA00022845"/>
    </source>
</evidence>
<dbReference type="GO" id="GO:0003743">
    <property type="term" value="F:translation initiation factor activity"/>
    <property type="evidence" value="ECO:0007669"/>
    <property type="project" value="UniProtKB-UniRule"/>
</dbReference>
<evidence type="ECO:0000313" key="10">
    <source>
        <dbReference type="Proteomes" id="UP000269499"/>
    </source>
</evidence>
<dbReference type="SUPFAM" id="SSF55159">
    <property type="entry name" value="eIF1-like"/>
    <property type="match status" value="1"/>
</dbReference>